<sequence>MYKSIFQSRTKKFFVIFASVIFALRLIAGILNADVGLAQANGYVDASIDMTKQTFNGVNTSSSSGGKKGLPPAPSGMMWQGIDSLSDEFNGNSLDPNKWINYHPYWNGRPPSKFKRENVSVGGGNLRLKSTSRINSLSQVRNPEKDIWVDSAAVASKDPSASYGYYEARIKASQLSMTSAFWFQAPRSGEIDVQENIGASTKHPNWLNNLMRMNSHTWKGSWDNNLNTPKQYRMPYGAAEDYHVYGVWWKDARTLWFYHNGKKVAEVQTGGPFYDPQYMFFDTEVFTFDGLPTISSLKDDTKNTMLVDWVRSYELVPDDGSGSQTPNSNGQLKLQSKNSYTFEVDYKAEQQRDIVVEIWNSKKWLGEGKATVSGGSGSALVTVNLPSAPTPGNGYMVKASMRPVGTNWQQNIKLVQFGDIEVL</sequence>
<dbReference type="GO" id="GO:0004553">
    <property type="term" value="F:hydrolase activity, hydrolyzing O-glycosyl compounds"/>
    <property type="evidence" value="ECO:0007669"/>
    <property type="project" value="InterPro"/>
</dbReference>
<dbReference type="PROSITE" id="PS51762">
    <property type="entry name" value="GH16_2"/>
    <property type="match status" value="1"/>
</dbReference>
<protein>
    <recommendedName>
        <fullName evidence="1">GH16 domain-containing protein</fullName>
    </recommendedName>
</protein>
<dbReference type="RefSeq" id="WP_058183614.1">
    <property type="nucleotide sequence ID" value="NZ_LMTZ01000085.1"/>
</dbReference>
<dbReference type="EMBL" id="LMTZ01000085">
    <property type="protein sequence ID" value="KST67691.1"/>
    <property type="molecule type" value="Genomic_DNA"/>
</dbReference>
<feature type="domain" description="GH16" evidence="1">
    <location>
        <begin position="53"/>
        <end position="318"/>
    </location>
</feature>
<evidence type="ECO:0000313" key="2">
    <source>
        <dbReference type="EMBL" id="KST67691.1"/>
    </source>
</evidence>
<dbReference type="Proteomes" id="UP000053372">
    <property type="component" value="Unassembled WGS sequence"/>
</dbReference>
<dbReference type="AlphaFoldDB" id="A0A0V7ZTA3"/>
<organism evidence="2 3">
    <name type="scientific">Mastigocoleus testarum BC008</name>
    <dbReference type="NCBI Taxonomy" id="371196"/>
    <lineage>
        <taxon>Bacteria</taxon>
        <taxon>Bacillati</taxon>
        <taxon>Cyanobacteriota</taxon>
        <taxon>Cyanophyceae</taxon>
        <taxon>Nostocales</taxon>
        <taxon>Hapalosiphonaceae</taxon>
        <taxon>Mastigocoleus</taxon>
    </lineage>
</organism>
<gene>
    <name evidence="2" type="ORF">BC008_43830</name>
</gene>
<reference evidence="2 3" key="1">
    <citation type="journal article" date="2015" name="Genome Announc.">
        <title>Draft Genome of the Euendolithic (true boring) Cyanobacterium Mastigocoleus testarum strain BC008.</title>
        <authorList>
            <person name="Guida B.S."/>
            <person name="Garcia-Pichel F."/>
        </authorList>
    </citation>
    <scope>NUCLEOTIDE SEQUENCE [LARGE SCALE GENOMIC DNA]</scope>
    <source>
        <strain evidence="2 3">BC008</strain>
    </source>
</reference>
<dbReference type="GO" id="GO:0005975">
    <property type="term" value="P:carbohydrate metabolic process"/>
    <property type="evidence" value="ECO:0007669"/>
    <property type="project" value="InterPro"/>
</dbReference>
<comment type="caution">
    <text evidence="2">The sequence shown here is derived from an EMBL/GenBank/DDBJ whole genome shotgun (WGS) entry which is preliminary data.</text>
</comment>
<proteinExistence type="predicted"/>
<dbReference type="SUPFAM" id="SSF49899">
    <property type="entry name" value="Concanavalin A-like lectins/glucanases"/>
    <property type="match status" value="1"/>
</dbReference>
<accession>A0A0V7ZTA3</accession>
<name>A0A0V7ZTA3_9CYAN</name>
<dbReference type="InterPro" id="IPR000757">
    <property type="entry name" value="Beta-glucanase-like"/>
</dbReference>
<dbReference type="Pfam" id="PF00722">
    <property type="entry name" value="Glyco_hydro_16"/>
    <property type="match status" value="1"/>
</dbReference>
<dbReference type="InterPro" id="IPR013320">
    <property type="entry name" value="ConA-like_dom_sf"/>
</dbReference>
<dbReference type="OrthoDB" id="657277at2"/>
<evidence type="ECO:0000259" key="1">
    <source>
        <dbReference type="PROSITE" id="PS51762"/>
    </source>
</evidence>
<keyword evidence="3" id="KW-1185">Reference proteome</keyword>
<dbReference type="Gene3D" id="2.60.120.200">
    <property type="match status" value="1"/>
</dbReference>
<evidence type="ECO:0000313" key="3">
    <source>
        <dbReference type="Proteomes" id="UP000053372"/>
    </source>
</evidence>